<organism evidence="1 2">
    <name type="scientific">Populus deltoides</name>
    <name type="common">Eastern poplar</name>
    <name type="synonym">Eastern cottonwood</name>
    <dbReference type="NCBI Taxonomy" id="3696"/>
    <lineage>
        <taxon>Eukaryota</taxon>
        <taxon>Viridiplantae</taxon>
        <taxon>Streptophyta</taxon>
        <taxon>Embryophyta</taxon>
        <taxon>Tracheophyta</taxon>
        <taxon>Spermatophyta</taxon>
        <taxon>Magnoliopsida</taxon>
        <taxon>eudicotyledons</taxon>
        <taxon>Gunneridae</taxon>
        <taxon>Pentapetalae</taxon>
        <taxon>rosids</taxon>
        <taxon>fabids</taxon>
        <taxon>Malpighiales</taxon>
        <taxon>Salicaceae</taxon>
        <taxon>Saliceae</taxon>
        <taxon>Populus</taxon>
    </lineage>
</organism>
<dbReference type="EMBL" id="JACEGQ020000009">
    <property type="protein sequence ID" value="KAH8498603.1"/>
    <property type="molecule type" value="Genomic_DNA"/>
</dbReference>
<dbReference type="AlphaFoldDB" id="A0A8T2Y0H9"/>
<proteinExistence type="predicted"/>
<name>A0A8T2Y0H9_POPDE</name>
<gene>
    <name evidence="1" type="ORF">H0E87_017507</name>
</gene>
<sequence length="180" mass="20563">MRNIALLWKHHRQGRASMHGNTNRMHILYSVNPLYLNEGHAQYPSAKYTVQFTLESGIIRIYIESGIANLNWQLTLKIRKDRLHKNLSIYWTSRKSSSLRSCINLHQEGLSGCMHILHSSNSALVILRYGFLLRQAADRKKLRAFKPSASRSLNNLCSISSCAPSQCGPYRFSFKTVGNN</sequence>
<evidence type="ECO:0000313" key="2">
    <source>
        <dbReference type="Proteomes" id="UP000807159"/>
    </source>
</evidence>
<dbReference type="Proteomes" id="UP000807159">
    <property type="component" value="Chromosome 9"/>
</dbReference>
<evidence type="ECO:0000313" key="1">
    <source>
        <dbReference type="EMBL" id="KAH8498603.1"/>
    </source>
</evidence>
<accession>A0A8T2Y0H9</accession>
<comment type="caution">
    <text evidence="1">The sequence shown here is derived from an EMBL/GenBank/DDBJ whole genome shotgun (WGS) entry which is preliminary data.</text>
</comment>
<reference evidence="1" key="1">
    <citation type="journal article" date="2021" name="J. Hered.">
        <title>Genome Assembly of Salicaceae Populus deltoides (Eastern Cottonwood) I-69 Based on Nanopore Sequencing and Hi-C Technologies.</title>
        <authorList>
            <person name="Bai S."/>
            <person name="Wu H."/>
            <person name="Zhang J."/>
            <person name="Pan Z."/>
            <person name="Zhao W."/>
            <person name="Li Z."/>
            <person name="Tong C."/>
        </authorList>
    </citation>
    <scope>NUCLEOTIDE SEQUENCE</scope>
    <source>
        <tissue evidence="1">Leaf</tissue>
    </source>
</reference>
<keyword evidence="2" id="KW-1185">Reference proteome</keyword>
<protein>
    <submittedName>
        <fullName evidence="1">Uncharacterized protein</fullName>
    </submittedName>
</protein>